<proteinExistence type="predicted"/>
<evidence type="ECO:0000313" key="3">
    <source>
        <dbReference type="EMBL" id="XAY05397.1"/>
    </source>
</evidence>
<feature type="coiled-coil region" evidence="1">
    <location>
        <begin position="232"/>
        <end position="270"/>
    </location>
</feature>
<feature type="region of interest" description="Disordered" evidence="2">
    <location>
        <begin position="163"/>
        <end position="191"/>
    </location>
</feature>
<name>A0AAU7AUX4_9ACTN</name>
<feature type="compositionally biased region" description="Basic and acidic residues" evidence="2">
    <location>
        <begin position="171"/>
        <end position="191"/>
    </location>
</feature>
<accession>A0AAU7AUX4</accession>
<dbReference type="KEGG" id="parq:DSM112329_02247"/>
<dbReference type="RefSeq" id="WP_354701906.1">
    <property type="nucleotide sequence ID" value="NZ_CP114014.1"/>
</dbReference>
<feature type="region of interest" description="Disordered" evidence="2">
    <location>
        <begin position="1"/>
        <end position="63"/>
    </location>
</feature>
<evidence type="ECO:0000256" key="2">
    <source>
        <dbReference type="SAM" id="MobiDB-lite"/>
    </source>
</evidence>
<gene>
    <name evidence="3" type="primary">smc_4</name>
    <name evidence="3" type="ORF">DSM112329_02247</name>
</gene>
<dbReference type="EMBL" id="CP114014">
    <property type="protein sequence ID" value="XAY05397.1"/>
    <property type="molecule type" value="Genomic_DNA"/>
</dbReference>
<reference evidence="3" key="1">
    <citation type="submission" date="2022-12" db="EMBL/GenBank/DDBJ databases">
        <title>Paraconexibacter alkalitolerans sp. nov. and Baekduia alba sp. nov., isolated from soil and emended description of the genera Paraconexibacter (Chun et al., 2020) and Baekduia (An et al., 2020).</title>
        <authorList>
            <person name="Vieira S."/>
            <person name="Huber K.J."/>
            <person name="Geppert A."/>
            <person name="Wolf J."/>
            <person name="Neumann-Schaal M."/>
            <person name="Muesken M."/>
            <person name="Overmann J."/>
        </authorList>
    </citation>
    <scope>NUCLEOTIDE SEQUENCE</scope>
    <source>
        <strain evidence="3">AEG42_29</strain>
    </source>
</reference>
<keyword evidence="1" id="KW-0175">Coiled coil</keyword>
<evidence type="ECO:0000256" key="1">
    <source>
        <dbReference type="SAM" id="Coils"/>
    </source>
</evidence>
<protein>
    <submittedName>
        <fullName evidence="3">Chromosome partition protein Smc</fullName>
    </submittedName>
</protein>
<dbReference type="AlphaFoldDB" id="A0AAU7AUX4"/>
<organism evidence="3">
    <name type="scientific">Paraconexibacter sp. AEG42_29</name>
    <dbReference type="NCBI Taxonomy" id="2997339"/>
    <lineage>
        <taxon>Bacteria</taxon>
        <taxon>Bacillati</taxon>
        <taxon>Actinomycetota</taxon>
        <taxon>Thermoleophilia</taxon>
        <taxon>Solirubrobacterales</taxon>
        <taxon>Paraconexibacteraceae</taxon>
        <taxon>Paraconexibacter</taxon>
    </lineage>
</organism>
<sequence>MGKRGRRKGSEPDDAIRALAGVPTSPADGGASTPDDPAAADVSGSKGKDATATGDGPPPLEPDARLREVSLLVEEVDYVYQLYRWIMLTGQVPKAQEWLKKEPWPHPDYVIDVFGSWEKFLGHAHVTGSPLLARLRAADAAEKDMAAARKQVEKELARVEDLRRQAQTARHAREAAEDARNEERARADRLQRALDAADARAGAAEDKLHERTVALRDAGDAHADPSQADTRVAAVTDELEAVRAHREELLRQVEELREQAVQDARSLNRLSTLLAELAPEDGDKAPGTAPADAAPATVLEAVERAAAAAVHLRFTPDAFTSADDSPYRRPAEIVSTLAVLDDLAALHADPDGFGRSLTQAATERGLNYKHDVSETARSRHPHEYSTTIDGHRVDLGPHVALGSGSGAGFIARIYLHVADGSGEVPRGMYVGHVGRHLPDTTT</sequence>